<proteinExistence type="predicted"/>
<dbReference type="EMBL" id="GBRH01163294">
    <property type="protein sequence ID" value="JAE34602.1"/>
    <property type="molecule type" value="Transcribed_RNA"/>
</dbReference>
<accession>A0A0A9HD13</accession>
<sequence>MTPLEHPMSTKVCYSMDKYSDEASNDRRIF</sequence>
<evidence type="ECO:0000313" key="1">
    <source>
        <dbReference type="EMBL" id="JAE34602.1"/>
    </source>
</evidence>
<dbReference type="AlphaFoldDB" id="A0A0A9HD13"/>
<protein>
    <submittedName>
        <fullName evidence="1">Uncharacterized protein</fullName>
    </submittedName>
</protein>
<organism evidence="1">
    <name type="scientific">Arundo donax</name>
    <name type="common">Giant reed</name>
    <name type="synonym">Donax arundinaceus</name>
    <dbReference type="NCBI Taxonomy" id="35708"/>
    <lineage>
        <taxon>Eukaryota</taxon>
        <taxon>Viridiplantae</taxon>
        <taxon>Streptophyta</taxon>
        <taxon>Embryophyta</taxon>
        <taxon>Tracheophyta</taxon>
        <taxon>Spermatophyta</taxon>
        <taxon>Magnoliopsida</taxon>
        <taxon>Liliopsida</taxon>
        <taxon>Poales</taxon>
        <taxon>Poaceae</taxon>
        <taxon>PACMAD clade</taxon>
        <taxon>Arundinoideae</taxon>
        <taxon>Arundineae</taxon>
        <taxon>Arundo</taxon>
    </lineage>
</organism>
<name>A0A0A9HD13_ARUDO</name>
<reference evidence="1" key="2">
    <citation type="journal article" date="2015" name="Data Brief">
        <title>Shoot transcriptome of the giant reed, Arundo donax.</title>
        <authorList>
            <person name="Barrero R.A."/>
            <person name="Guerrero F.D."/>
            <person name="Moolhuijzen P."/>
            <person name="Goolsby J.A."/>
            <person name="Tidwell J."/>
            <person name="Bellgard S.E."/>
            <person name="Bellgard M.I."/>
        </authorList>
    </citation>
    <scope>NUCLEOTIDE SEQUENCE</scope>
    <source>
        <tissue evidence="1">Shoot tissue taken approximately 20 cm above the soil surface</tissue>
    </source>
</reference>
<reference evidence="1" key="1">
    <citation type="submission" date="2014-09" db="EMBL/GenBank/DDBJ databases">
        <authorList>
            <person name="Magalhaes I.L.F."/>
            <person name="Oliveira U."/>
            <person name="Santos F.R."/>
            <person name="Vidigal T.H.D.A."/>
            <person name="Brescovit A.D."/>
            <person name="Santos A.J."/>
        </authorList>
    </citation>
    <scope>NUCLEOTIDE SEQUENCE</scope>
    <source>
        <tissue evidence="1">Shoot tissue taken approximately 20 cm above the soil surface</tissue>
    </source>
</reference>